<dbReference type="Proteomes" id="UP001519460">
    <property type="component" value="Unassembled WGS sequence"/>
</dbReference>
<dbReference type="Pfam" id="PF09739">
    <property type="entry name" value="MCM_bind"/>
    <property type="match status" value="2"/>
</dbReference>
<evidence type="ECO:0000256" key="2">
    <source>
        <dbReference type="ARBA" id="ARBA00007925"/>
    </source>
</evidence>
<dbReference type="EMBL" id="JACVVK020000035">
    <property type="protein sequence ID" value="KAK7500684.1"/>
    <property type="molecule type" value="Genomic_DNA"/>
</dbReference>
<keyword evidence="7" id="KW-1185">Reference proteome</keyword>
<protein>
    <recommendedName>
        <fullName evidence="3">Mini-chromosome maintenance complex-binding protein</fullName>
    </recommendedName>
</protein>
<evidence type="ECO:0000256" key="5">
    <source>
        <dbReference type="SAM" id="MobiDB-lite"/>
    </source>
</evidence>
<dbReference type="InterPro" id="IPR019140">
    <property type="entry name" value="MCM_complex-bd"/>
</dbReference>
<reference evidence="6 7" key="1">
    <citation type="journal article" date="2023" name="Sci. Data">
        <title>Genome assembly of the Korean intertidal mud-creeper Batillaria attramentaria.</title>
        <authorList>
            <person name="Patra A.K."/>
            <person name="Ho P.T."/>
            <person name="Jun S."/>
            <person name="Lee S.J."/>
            <person name="Kim Y."/>
            <person name="Won Y.J."/>
        </authorList>
    </citation>
    <scope>NUCLEOTIDE SEQUENCE [LARGE SCALE GENOMIC DNA]</scope>
    <source>
        <strain evidence="6">Wonlab-2016</strain>
    </source>
</reference>
<comment type="similarity">
    <text evidence="2">Belongs to the MCMBP family.</text>
</comment>
<comment type="caution">
    <text evidence="6">The sequence shown here is derived from an EMBL/GenBank/DDBJ whole genome shotgun (WGS) entry which is preliminary data.</text>
</comment>
<name>A0ABD0LML2_9CAEN</name>
<evidence type="ECO:0000256" key="3">
    <source>
        <dbReference type="ARBA" id="ARBA00015405"/>
    </source>
</evidence>
<feature type="region of interest" description="Disordered" evidence="5">
    <location>
        <begin position="252"/>
        <end position="272"/>
    </location>
</feature>
<proteinExistence type="inferred from homology"/>
<evidence type="ECO:0000313" key="6">
    <source>
        <dbReference type="EMBL" id="KAK7500684.1"/>
    </source>
</evidence>
<keyword evidence="4" id="KW-0539">Nucleus</keyword>
<evidence type="ECO:0000313" key="7">
    <source>
        <dbReference type="Proteomes" id="UP001519460"/>
    </source>
</evidence>
<dbReference type="AlphaFoldDB" id="A0ABD0LML2"/>
<accession>A0ABD0LML2</accession>
<evidence type="ECO:0000256" key="4">
    <source>
        <dbReference type="ARBA" id="ARBA00023242"/>
    </source>
</evidence>
<organism evidence="6 7">
    <name type="scientific">Batillaria attramentaria</name>
    <dbReference type="NCBI Taxonomy" id="370345"/>
    <lineage>
        <taxon>Eukaryota</taxon>
        <taxon>Metazoa</taxon>
        <taxon>Spiralia</taxon>
        <taxon>Lophotrochozoa</taxon>
        <taxon>Mollusca</taxon>
        <taxon>Gastropoda</taxon>
        <taxon>Caenogastropoda</taxon>
        <taxon>Sorbeoconcha</taxon>
        <taxon>Cerithioidea</taxon>
        <taxon>Batillariidae</taxon>
        <taxon>Batillaria</taxon>
    </lineage>
</organism>
<dbReference type="PANTHER" id="PTHR13489:SF0">
    <property type="entry name" value="MINI-CHROMOSOME MAINTENANCE COMPLEX-BINDING PROTEIN"/>
    <property type="match status" value="1"/>
</dbReference>
<gene>
    <name evidence="6" type="ORF">BaRGS_00007928</name>
</gene>
<dbReference type="PANTHER" id="PTHR13489">
    <property type="entry name" value="MINI-CHROMOSOME MAINTENANCE COMPLEX-BINDING PROTEIN"/>
    <property type="match status" value="1"/>
</dbReference>
<feature type="region of interest" description="Disordered" evidence="5">
    <location>
        <begin position="142"/>
        <end position="207"/>
    </location>
</feature>
<feature type="compositionally biased region" description="Polar residues" evidence="5">
    <location>
        <begin position="188"/>
        <end position="197"/>
    </location>
</feature>
<comment type="subcellular location">
    <subcellularLocation>
        <location evidence="1">Nucleus</location>
    </subcellularLocation>
</comment>
<sequence>MPGVENWTENPLEVIQNVINHLPAGSCEASGIKEHFLKRLQSEEALSWVPSINSCALHDVPANSLVRYRCMVQDMFDPELYLAQYQVTNVKTGTVTMRSGRYKDIAECGCHEEIHMDAPGNVTRERMTLYCVPVPGEAAWVKDKRGLDDGGEEDANTETSRPRDASCTNATNGDGGQSKATAADGPQATASTSSNGEGNKLPDLNFPLPGEGGPACLVKVYEEDGDLKVNDVLEVVGVLSVDPAMVQFDQEEEGMSDASTAAEREAHTPPPSLVPRLHAVLIRKLVHNNPLLPRDLTPDQTAVTALRSEADQLRKELLSVLEHTLCGDALAAEYLLCHLVSSVGPLAAAGLAPLVHQLIASLTTQSHLLPLSLHNMNSLRLSPHKDYDANRLRSGQLQLSAGTHLTLDETALDTGRLDTQGVKNVTALGNAIQWQKVTYDFGFHTQDFVADLVVLVVSEGESFLPKDVHIPLRPQSVPSDLQQHMQQLDSRVTGDLLQRLRAFLTLCRHTEYTVSSDIQEALQEEFVIARKDNPSSMSVNDFHRLLSLVRLLTLSHCQSECTPQILNRALDMERERRTRIPPSPSAQSFTAAPATDPVSQNRISLVPGPTGRVAVKMADQAVMAN</sequence>
<feature type="region of interest" description="Disordered" evidence="5">
    <location>
        <begin position="575"/>
        <end position="605"/>
    </location>
</feature>
<dbReference type="GO" id="GO:0005634">
    <property type="term" value="C:nucleus"/>
    <property type="evidence" value="ECO:0007669"/>
    <property type="project" value="UniProtKB-SubCell"/>
</dbReference>
<evidence type="ECO:0000256" key="1">
    <source>
        <dbReference type="ARBA" id="ARBA00004123"/>
    </source>
</evidence>